<protein>
    <submittedName>
        <fullName evidence="2">Uncharacterized protein</fullName>
    </submittedName>
</protein>
<accession>A0A2J8AET7</accession>
<reference evidence="2 3" key="1">
    <citation type="journal article" date="2017" name="Mol. Biol. Evol.">
        <title>The 4-celled Tetrabaena socialis nuclear genome reveals the essential components for genetic control of cell number at the origin of multicellularity in the volvocine lineage.</title>
        <authorList>
            <person name="Featherston J."/>
            <person name="Arakaki Y."/>
            <person name="Hanschen E.R."/>
            <person name="Ferris P.J."/>
            <person name="Michod R.E."/>
            <person name="Olson B.J.S.C."/>
            <person name="Nozaki H."/>
            <person name="Durand P.M."/>
        </authorList>
    </citation>
    <scope>NUCLEOTIDE SEQUENCE [LARGE SCALE GENOMIC DNA]</scope>
    <source>
        <strain evidence="2 3">NIES-571</strain>
    </source>
</reference>
<feature type="compositionally biased region" description="Gly residues" evidence="1">
    <location>
        <begin position="26"/>
        <end position="36"/>
    </location>
</feature>
<dbReference type="EMBL" id="PGGS01000040">
    <property type="protein sequence ID" value="PNH11019.1"/>
    <property type="molecule type" value="Genomic_DNA"/>
</dbReference>
<evidence type="ECO:0000313" key="2">
    <source>
        <dbReference type="EMBL" id="PNH11019.1"/>
    </source>
</evidence>
<keyword evidence="3" id="KW-1185">Reference proteome</keyword>
<proteinExistence type="predicted"/>
<comment type="caution">
    <text evidence="2">The sequence shown here is derived from an EMBL/GenBank/DDBJ whole genome shotgun (WGS) entry which is preliminary data.</text>
</comment>
<organism evidence="2 3">
    <name type="scientific">Tetrabaena socialis</name>
    <dbReference type="NCBI Taxonomy" id="47790"/>
    <lineage>
        <taxon>Eukaryota</taxon>
        <taxon>Viridiplantae</taxon>
        <taxon>Chlorophyta</taxon>
        <taxon>core chlorophytes</taxon>
        <taxon>Chlorophyceae</taxon>
        <taxon>CS clade</taxon>
        <taxon>Chlamydomonadales</taxon>
        <taxon>Tetrabaenaceae</taxon>
        <taxon>Tetrabaena</taxon>
    </lineage>
</organism>
<evidence type="ECO:0000256" key="1">
    <source>
        <dbReference type="SAM" id="MobiDB-lite"/>
    </source>
</evidence>
<dbReference type="AlphaFoldDB" id="A0A2J8AET7"/>
<feature type="region of interest" description="Disordered" evidence="1">
    <location>
        <begin position="1"/>
        <end position="42"/>
    </location>
</feature>
<feature type="compositionally biased region" description="Basic and acidic residues" evidence="1">
    <location>
        <begin position="1"/>
        <end position="13"/>
    </location>
</feature>
<evidence type="ECO:0000313" key="3">
    <source>
        <dbReference type="Proteomes" id="UP000236333"/>
    </source>
</evidence>
<gene>
    <name evidence="2" type="ORF">TSOC_002160</name>
</gene>
<feature type="compositionally biased region" description="Low complexity" evidence="1">
    <location>
        <begin position="14"/>
        <end position="25"/>
    </location>
</feature>
<dbReference type="Proteomes" id="UP000236333">
    <property type="component" value="Unassembled WGS sequence"/>
</dbReference>
<name>A0A2J8AET7_9CHLO</name>
<sequence length="68" mass="7020">MAPPEAEKAEKAAKLTAVGRAATPRAGGGAGGGGGPQESSRRLYGAFYTEQAFWAAKLDLSTPEARKR</sequence>